<organism evidence="4 5">
    <name type="scientific">Thermoanaerobacter uzonensis DSM 18761</name>
    <dbReference type="NCBI Taxonomy" id="1123369"/>
    <lineage>
        <taxon>Bacteria</taxon>
        <taxon>Bacillati</taxon>
        <taxon>Bacillota</taxon>
        <taxon>Clostridia</taxon>
        <taxon>Thermoanaerobacterales</taxon>
        <taxon>Thermoanaerobacteraceae</taxon>
        <taxon>Thermoanaerobacter</taxon>
    </lineage>
</organism>
<feature type="domain" description="HDOD" evidence="3">
    <location>
        <begin position="1"/>
        <end position="95"/>
    </location>
</feature>
<dbReference type="PROSITE" id="PS51833">
    <property type="entry name" value="HDOD"/>
    <property type="match status" value="1"/>
</dbReference>
<protein>
    <submittedName>
        <fullName evidence="4">HDIG domain-containing protein</fullName>
    </submittedName>
</protein>
<evidence type="ECO:0000259" key="2">
    <source>
        <dbReference type="PROSITE" id="PS51832"/>
    </source>
</evidence>
<feature type="domain" description="HD" evidence="1">
    <location>
        <begin position="4"/>
        <end position="126"/>
    </location>
</feature>
<dbReference type="InterPro" id="IPR006674">
    <property type="entry name" value="HD_domain"/>
</dbReference>
<dbReference type="Proteomes" id="UP000184127">
    <property type="component" value="Unassembled WGS sequence"/>
</dbReference>
<evidence type="ECO:0000259" key="3">
    <source>
        <dbReference type="PROSITE" id="PS51833"/>
    </source>
</evidence>
<gene>
    <name evidence="4" type="ORF">SAMN02745195_02492</name>
</gene>
<dbReference type="InterPro" id="IPR037522">
    <property type="entry name" value="HD_GYP_dom"/>
</dbReference>
<dbReference type="SUPFAM" id="SSF109604">
    <property type="entry name" value="HD-domain/PDEase-like"/>
    <property type="match status" value="1"/>
</dbReference>
<reference evidence="5" key="1">
    <citation type="submission" date="2016-11" db="EMBL/GenBank/DDBJ databases">
        <authorList>
            <person name="Varghese N."/>
            <person name="Submissions S."/>
        </authorList>
    </citation>
    <scope>NUCLEOTIDE SEQUENCE [LARGE SCALE GENOMIC DNA]</scope>
    <source>
        <strain evidence="5">DSM 18761</strain>
    </source>
</reference>
<dbReference type="RefSeq" id="WP_072969624.1">
    <property type="nucleotide sequence ID" value="NZ_FQUR01000031.1"/>
</dbReference>
<dbReference type="PROSITE" id="PS51831">
    <property type="entry name" value="HD"/>
    <property type="match status" value="1"/>
</dbReference>
<feature type="domain" description="HD-GYP" evidence="2">
    <location>
        <begin position="1"/>
        <end position="172"/>
    </location>
</feature>
<dbReference type="Pfam" id="PF13487">
    <property type="entry name" value="HD_5"/>
    <property type="match status" value="1"/>
</dbReference>
<dbReference type="AlphaFoldDB" id="A0A1M5B565"/>
<dbReference type="InterPro" id="IPR013976">
    <property type="entry name" value="HDOD"/>
</dbReference>
<dbReference type="CDD" id="cd00077">
    <property type="entry name" value="HDc"/>
    <property type="match status" value="1"/>
</dbReference>
<dbReference type="InterPro" id="IPR006675">
    <property type="entry name" value="HDIG_dom"/>
</dbReference>
<accession>A0A1M5B565</accession>
<sequence length="172" mass="19722">MEDLIKHQYSVGVLCRNIGIYMGLSSKEIELLETAAFFHDIGKLFVPKSLLNKKEPLSIEEFELVKMHSLYGAELLKKIGFDSTVVSAIRHHHERYDGRGYPDGLRGEKIPLFSRIIAAADAYDVMTTGRIYKKPLPHDKAIEELIRYSGTQFDPEVVKIFLKMFKEEKAYV</sequence>
<dbReference type="NCBIfam" id="TIGR00277">
    <property type="entry name" value="HDIG"/>
    <property type="match status" value="1"/>
</dbReference>
<dbReference type="SMART" id="SM00471">
    <property type="entry name" value="HDc"/>
    <property type="match status" value="1"/>
</dbReference>
<evidence type="ECO:0000259" key="1">
    <source>
        <dbReference type="PROSITE" id="PS51831"/>
    </source>
</evidence>
<dbReference type="PANTHER" id="PTHR43155">
    <property type="entry name" value="CYCLIC DI-GMP PHOSPHODIESTERASE PA4108-RELATED"/>
    <property type="match status" value="1"/>
</dbReference>
<dbReference type="Gene3D" id="1.10.3210.10">
    <property type="entry name" value="Hypothetical protein af1432"/>
    <property type="match status" value="1"/>
</dbReference>
<name>A0A1M5B565_9THEO</name>
<evidence type="ECO:0000313" key="5">
    <source>
        <dbReference type="Proteomes" id="UP000184127"/>
    </source>
</evidence>
<dbReference type="InterPro" id="IPR003607">
    <property type="entry name" value="HD/PDEase_dom"/>
</dbReference>
<dbReference type="EMBL" id="FQUR01000031">
    <property type="protein sequence ID" value="SHF37701.1"/>
    <property type="molecule type" value="Genomic_DNA"/>
</dbReference>
<evidence type="ECO:0000313" key="4">
    <source>
        <dbReference type="EMBL" id="SHF37701.1"/>
    </source>
</evidence>
<dbReference type="PROSITE" id="PS51832">
    <property type="entry name" value="HD_GYP"/>
    <property type="match status" value="1"/>
</dbReference>
<dbReference type="PANTHER" id="PTHR43155:SF2">
    <property type="entry name" value="CYCLIC DI-GMP PHOSPHODIESTERASE PA4108"/>
    <property type="match status" value="1"/>
</dbReference>
<proteinExistence type="predicted"/>
<keyword evidence="5" id="KW-1185">Reference proteome</keyword>